<evidence type="ECO:0000313" key="2">
    <source>
        <dbReference type="Proteomes" id="UP000689195"/>
    </source>
</evidence>
<accession>A0A8S1Y2J1</accession>
<keyword evidence="2" id="KW-1185">Reference proteome</keyword>
<sequence length="117" mass="13587">MHAPLAIQPMNLVERQKFCVKAMVSGICESTECDQILKYCMGDYMIYDLTRLDAARSGMCNQINEKLEPLREQGYDFLPNSIIFINLSEFEQIFNVNKIGFNFTWLAIQAFLKYRKG</sequence>
<organism evidence="1 2">
    <name type="scientific">Paramecium pentaurelia</name>
    <dbReference type="NCBI Taxonomy" id="43138"/>
    <lineage>
        <taxon>Eukaryota</taxon>
        <taxon>Sar</taxon>
        <taxon>Alveolata</taxon>
        <taxon>Ciliophora</taxon>
        <taxon>Intramacronucleata</taxon>
        <taxon>Oligohymenophorea</taxon>
        <taxon>Peniculida</taxon>
        <taxon>Parameciidae</taxon>
        <taxon>Paramecium</taxon>
    </lineage>
</organism>
<protein>
    <submittedName>
        <fullName evidence="1">Uncharacterized protein</fullName>
    </submittedName>
</protein>
<dbReference type="AlphaFoldDB" id="A0A8S1Y2J1"/>
<comment type="caution">
    <text evidence="1">The sequence shown here is derived from an EMBL/GenBank/DDBJ whole genome shotgun (WGS) entry which is preliminary data.</text>
</comment>
<dbReference type="Proteomes" id="UP000689195">
    <property type="component" value="Unassembled WGS sequence"/>
</dbReference>
<gene>
    <name evidence="1" type="ORF">PPENT_87.1.T1490160</name>
</gene>
<name>A0A8S1Y2J1_9CILI</name>
<proteinExistence type="predicted"/>
<dbReference type="EMBL" id="CAJJDO010000149">
    <property type="protein sequence ID" value="CAD8208149.1"/>
    <property type="molecule type" value="Genomic_DNA"/>
</dbReference>
<evidence type="ECO:0000313" key="1">
    <source>
        <dbReference type="EMBL" id="CAD8208149.1"/>
    </source>
</evidence>
<reference evidence="1" key="1">
    <citation type="submission" date="2021-01" db="EMBL/GenBank/DDBJ databases">
        <authorList>
            <consortium name="Genoscope - CEA"/>
            <person name="William W."/>
        </authorList>
    </citation>
    <scope>NUCLEOTIDE SEQUENCE</scope>
</reference>